<protein>
    <submittedName>
        <fullName evidence="2">Uncharacterized protein</fullName>
    </submittedName>
</protein>
<keyword evidence="4" id="KW-1185">Reference proteome</keyword>
<reference evidence="2 3" key="2">
    <citation type="submission" date="2018-09" db="EMBL/GenBank/DDBJ databases">
        <title>Identification of marine bacteria producing industrial enzymes.</title>
        <authorList>
            <person name="Cheng T.H."/>
            <person name="Saidin J."/>
            <person name="Muhd D.D."/>
            <person name="Isa M.N.M."/>
            <person name="Bakar M.F.A."/>
            <person name="Ismail N."/>
        </authorList>
    </citation>
    <scope>NUCLEOTIDE SEQUENCE [LARGE SCALE GENOMIC DNA]</scope>
    <source>
        <strain evidence="2 3">MNAD 1.6</strain>
    </source>
</reference>
<dbReference type="Proteomes" id="UP000265938">
    <property type="component" value="Unassembled WGS sequence"/>
</dbReference>
<evidence type="ECO:0000313" key="3">
    <source>
        <dbReference type="Proteomes" id="UP000265938"/>
    </source>
</evidence>
<reference evidence="4" key="3">
    <citation type="journal article" date="2019" name="Int. J. Syst. Evol. Microbiol.">
        <title>The Global Catalogue of Microorganisms (GCM) 10K type strain sequencing project: providing services to taxonomists for standard genome sequencing and annotation.</title>
        <authorList>
            <consortium name="The Broad Institute Genomics Platform"/>
            <consortium name="The Broad Institute Genome Sequencing Center for Infectious Disease"/>
            <person name="Wu L."/>
            <person name="Ma J."/>
        </authorList>
    </citation>
    <scope>NUCLEOTIDE SEQUENCE [LARGE SCALE GENOMIC DNA]</scope>
    <source>
        <strain evidence="4">CGMCC 1.15394</strain>
    </source>
</reference>
<evidence type="ECO:0000313" key="2">
    <source>
        <dbReference type="EMBL" id="RJF37603.1"/>
    </source>
</evidence>
<name>A0A3A3EPE0_9GAMM</name>
<evidence type="ECO:0000313" key="1">
    <source>
        <dbReference type="EMBL" id="GGE82784.1"/>
    </source>
</evidence>
<comment type="caution">
    <text evidence="2">The sequence shown here is derived from an EMBL/GenBank/DDBJ whole genome shotgun (WGS) entry which is preliminary data.</text>
</comment>
<organism evidence="2 3">
    <name type="scientific">Pseudoalteromonas gelatinilytica</name>
    <dbReference type="NCBI Taxonomy" id="1703256"/>
    <lineage>
        <taxon>Bacteria</taxon>
        <taxon>Pseudomonadati</taxon>
        <taxon>Pseudomonadota</taxon>
        <taxon>Gammaproteobacteria</taxon>
        <taxon>Alteromonadales</taxon>
        <taxon>Pseudoalteromonadaceae</taxon>
        <taxon>Pseudoalteromonas</taxon>
    </lineage>
</organism>
<dbReference type="RefSeq" id="WP_063703399.1">
    <property type="nucleotide sequence ID" value="NZ_BMIT01000001.1"/>
</dbReference>
<reference evidence="1" key="4">
    <citation type="submission" date="2020-09" db="EMBL/GenBank/DDBJ databases">
        <authorList>
            <person name="Sun Q."/>
            <person name="Zhou Y."/>
        </authorList>
    </citation>
    <scope>NUCLEOTIDE SEQUENCE</scope>
    <source>
        <strain evidence="1">CGMCC 1.15394</strain>
    </source>
</reference>
<dbReference type="AlphaFoldDB" id="A0A3A3EPE0"/>
<reference evidence="1" key="1">
    <citation type="journal article" date="2014" name="Int. J. Syst. Evol. Microbiol.">
        <title>Complete genome of a new Firmicutes species belonging to the dominant human colonic microbiota ('Ruminococcus bicirculans') reveals two chromosomes and a selective capacity to utilize plant glucans.</title>
        <authorList>
            <consortium name="NISC Comparative Sequencing Program"/>
            <person name="Wegmann U."/>
            <person name="Louis P."/>
            <person name="Goesmann A."/>
            <person name="Henrissat B."/>
            <person name="Duncan S.H."/>
            <person name="Flint H.J."/>
        </authorList>
    </citation>
    <scope>NUCLEOTIDE SEQUENCE</scope>
    <source>
        <strain evidence="1">CGMCC 1.15394</strain>
    </source>
</reference>
<gene>
    <name evidence="2" type="ORF">D4741_05935</name>
    <name evidence="1" type="ORF">GCM10008027_04380</name>
</gene>
<accession>A0A3A3EPE0</accession>
<dbReference type="EMBL" id="BMIT01000001">
    <property type="protein sequence ID" value="GGE82784.1"/>
    <property type="molecule type" value="Genomic_DNA"/>
</dbReference>
<evidence type="ECO:0000313" key="4">
    <source>
        <dbReference type="Proteomes" id="UP000638462"/>
    </source>
</evidence>
<dbReference type="EMBL" id="QYSE01000001">
    <property type="protein sequence ID" value="RJF37603.1"/>
    <property type="molecule type" value="Genomic_DNA"/>
</dbReference>
<sequence length="65" mass="7444">MTKKPSQLPTDTNKSEHQREVFYRACIAEFQQLGYQDQYLAELTDELIPLTGLEPLSDKEKTAKG</sequence>
<proteinExistence type="predicted"/>
<dbReference type="Proteomes" id="UP000638462">
    <property type="component" value="Unassembled WGS sequence"/>
</dbReference>